<feature type="transmembrane region" description="Helical" evidence="1">
    <location>
        <begin position="106"/>
        <end position="131"/>
    </location>
</feature>
<feature type="transmembrane region" description="Helical" evidence="1">
    <location>
        <begin position="200"/>
        <end position="227"/>
    </location>
</feature>
<keyword evidence="1" id="KW-0472">Membrane</keyword>
<keyword evidence="1" id="KW-0812">Transmembrane</keyword>
<name>A0A9D2PV93_9FIRM</name>
<evidence type="ECO:0000256" key="1">
    <source>
        <dbReference type="SAM" id="Phobius"/>
    </source>
</evidence>
<feature type="transmembrane region" description="Helical" evidence="1">
    <location>
        <begin position="176"/>
        <end position="194"/>
    </location>
</feature>
<reference evidence="2" key="1">
    <citation type="journal article" date="2021" name="PeerJ">
        <title>Extensive microbial diversity within the chicken gut microbiome revealed by metagenomics and culture.</title>
        <authorList>
            <person name="Gilroy R."/>
            <person name="Ravi A."/>
            <person name="Getino M."/>
            <person name="Pursley I."/>
            <person name="Horton D.L."/>
            <person name="Alikhan N.F."/>
            <person name="Baker D."/>
            <person name="Gharbi K."/>
            <person name="Hall N."/>
            <person name="Watson M."/>
            <person name="Adriaenssens E.M."/>
            <person name="Foster-Nyarko E."/>
            <person name="Jarju S."/>
            <person name="Secka A."/>
            <person name="Antonio M."/>
            <person name="Oren A."/>
            <person name="Chaudhuri R.R."/>
            <person name="La Ragione R."/>
            <person name="Hildebrand F."/>
            <person name="Pallen M.J."/>
        </authorList>
    </citation>
    <scope>NUCLEOTIDE SEQUENCE</scope>
    <source>
        <strain evidence="2">CHK198-12963</strain>
    </source>
</reference>
<keyword evidence="1" id="KW-1133">Transmembrane helix</keyword>
<dbReference type="InterPro" id="IPR008875">
    <property type="entry name" value="TraX"/>
</dbReference>
<protein>
    <submittedName>
        <fullName evidence="2">Conjugal transfer protein TraX</fullName>
    </submittedName>
</protein>
<reference evidence="2" key="2">
    <citation type="submission" date="2021-04" db="EMBL/GenBank/DDBJ databases">
        <authorList>
            <person name="Gilroy R."/>
        </authorList>
    </citation>
    <scope>NUCLEOTIDE SEQUENCE</scope>
    <source>
        <strain evidence="2">CHK198-12963</strain>
    </source>
</reference>
<accession>A0A9D2PV93</accession>
<evidence type="ECO:0000313" key="3">
    <source>
        <dbReference type="Proteomes" id="UP000823863"/>
    </source>
</evidence>
<dbReference type="EMBL" id="DWWB01000044">
    <property type="protein sequence ID" value="HJC66650.1"/>
    <property type="molecule type" value="Genomic_DNA"/>
</dbReference>
<feature type="transmembrane region" description="Helical" evidence="1">
    <location>
        <begin position="71"/>
        <end position="94"/>
    </location>
</feature>
<dbReference type="Pfam" id="PF05857">
    <property type="entry name" value="TraX"/>
    <property type="match status" value="1"/>
</dbReference>
<proteinExistence type="predicted"/>
<evidence type="ECO:0000313" key="2">
    <source>
        <dbReference type="EMBL" id="HJC66650.1"/>
    </source>
</evidence>
<dbReference type="AlphaFoldDB" id="A0A9D2PV93"/>
<comment type="caution">
    <text evidence="2">The sequence shown here is derived from an EMBL/GenBank/DDBJ whole genome shotgun (WGS) entry which is preliminary data.</text>
</comment>
<sequence>MRGRRWSVSRRIYGGRGRGGRGLTGNQLKSLGGLFLLMDHIGAVVIQGGILHGRDREVFLAAVSTELGQRLLLAAQILRYAGRLAFPIFAFLLTEGFIHTRDRVRYIIRMGALALISEPFFDMAIYGTWFYADYQNMILTLWIGLLMLTALELSVHPAQQILALLAGCGLSWLLRTDYNVLGILLIGALYWFRYNDTARLFWGMILSALESLSCFCISALAYAPIVLYNGRRGAREWKYVYYAFYPVHLALLYFIAGWAARKVGI</sequence>
<dbReference type="Proteomes" id="UP000823863">
    <property type="component" value="Unassembled WGS sequence"/>
</dbReference>
<organism evidence="2 3">
    <name type="scientific">Candidatus Enterocloster excrementigallinarum</name>
    <dbReference type="NCBI Taxonomy" id="2838558"/>
    <lineage>
        <taxon>Bacteria</taxon>
        <taxon>Bacillati</taxon>
        <taxon>Bacillota</taxon>
        <taxon>Clostridia</taxon>
        <taxon>Lachnospirales</taxon>
        <taxon>Lachnospiraceae</taxon>
        <taxon>Enterocloster</taxon>
    </lineage>
</organism>
<feature type="transmembrane region" description="Helical" evidence="1">
    <location>
        <begin position="137"/>
        <end position="155"/>
    </location>
</feature>
<feature type="transmembrane region" description="Helical" evidence="1">
    <location>
        <begin position="239"/>
        <end position="260"/>
    </location>
</feature>
<gene>
    <name evidence="2" type="ORF">H9931_08025</name>
</gene>
<feature type="transmembrane region" description="Helical" evidence="1">
    <location>
        <begin position="31"/>
        <end position="51"/>
    </location>
</feature>